<comment type="subcellular location">
    <subcellularLocation>
        <location evidence="6">Cytoplasm</location>
    </subcellularLocation>
</comment>
<dbReference type="PANTHER" id="PTHR10472">
    <property type="entry name" value="D-TYROSYL-TRNA TYR DEACYLASE"/>
    <property type="match status" value="1"/>
</dbReference>
<accession>A0A0H2R6B0</accession>
<evidence type="ECO:0000256" key="7">
    <source>
        <dbReference type="SAM" id="MobiDB-lite"/>
    </source>
</evidence>
<evidence type="ECO:0000256" key="4">
    <source>
        <dbReference type="ARBA" id="ARBA00047676"/>
    </source>
</evidence>
<dbReference type="Pfam" id="PF02580">
    <property type="entry name" value="Tyr_Deacylase"/>
    <property type="match status" value="1"/>
</dbReference>
<evidence type="ECO:0000313" key="9">
    <source>
        <dbReference type="Proteomes" id="UP000053477"/>
    </source>
</evidence>
<evidence type="ECO:0000313" key="8">
    <source>
        <dbReference type="EMBL" id="KLO07340.1"/>
    </source>
</evidence>
<evidence type="ECO:0000256" key="6">
    <source>
        <dbReference type="RuleBase" id="RU003470"/>
    </source>
</evidence>
<keyword evidence="6" id="KW-0820">tRNA-binding</keyword>
<dbReference type="InterPro" id="IPR023509">
    <property type="entry name" value="DTD-like_sf"/>
</dbReference>
<dbReference type="EC" id="3.1.1.96" evidence="2 6"/>
<proteinExistence type="inferred from homology"/>
<dbReference type="GO" id="GO:0000049">
    <property type="term" value="F:tRNA binding"/>
    <property type="evidence" value="ECO:0007669"/>
    <property type="project" value="UniProtKB-KW"/>
</dbReference>
<evidence type="ECO:0000256" key="3">
    <source>
        <dbReference type="ARBA" id="ARBA00020007"/>
    </source>
</evidence>
<keyword evidence="6" id="KW-0694">RNA-binding</keyword>
<keyword evidence="9" id="KW-1185">Reference proteome</keyword>
<dbReference type="Proteomes" id="UP000053477">
    <property type="component" value="Unassembled WGS sequence"/>
</dbReference>
<dbReference type="PANTHER" id="PTHR10472:SF5">
    <property type="entry name" value="D-AMINOACYL-TRNA DEACYLASE 1"/>
    <property type="match status" value="1"/>
</dbReference>
<protein>
    <recommendedName>
        <fullName evidence="3 6">D-aminoacyl-tRNA deacylase</fullName>
        <ecNumber evidence="2 6">3.1.1.96</ecNumber>
    </recommendedName>
</protein>
<dbReference type="SUPFAM" id="SSF69500">
    <property type="entry name" value="DTD-like"/>
    <property type="match status" value="1"/>
</dbReference>
<dbReference type="FunCoup" id="A0A0H2R6B0">
    <property type="interactions" value="340"/>
</dbReference>
<dbReference type="NCBIfam" id="TIGR00256">
    <property type="entry name" value="D-aminoacyl-tRNA deacylase"/>
    <property type="match status" value="1"/>
</dbReference>
<dbReference type="InParanoid" id="A0A0H2R6B0"/>
<gene>
    <name evidence="8" type="ORF">SCHPADRAFT_945377</name>
</gene>
<evidence type="ECO:0000256" key="5">
    <source>
        <dbReference type="ARBA" id="ARBA00048018"/>
    </source>
</evidence>
<feature type="region of interest" description="Disordered" evidence="7">
    <location>
        <begin position="120"/>
        <end position="155"/>
    </location>
</feature>
<dbReference type="GO" id="GO:0106026">
    <property type="term" value="F:Gly-tRNA(Ala) deacylase activity"/>
    <property type="evidence" value="ECO:0007669"/>
    <property type="project" value="RHEA"/>
</dbReference>
<name>A0A0H2R6B0_9AGAM</name>
<dbReference type="Gene3D" id="3.50.80.10">
    <property type="entry name" value="D-tyrosyl-tRNA(Tyr) deacylase"/>
    <property type="match status" value="1"/>
</dbReference>
<organism evidence="8 9">
    <name type="scientific">Schizopora paradoxa</name>
    <dbReference type="NCBI Taxonomy" id="27342"/>
    <lineage>
        <taxon>Eukaryota</taxon>
        <taxon>Fungi</taxon>
        <taxon>Dikarya</taxon>
        <taxon>Basidiomycota</taxon>
        <taxon>Agaricomycotina</taxon>
        <taxon>Agaricomycetes</taxon>
        <taxon>Hymenochaetales</taxon>
        <taxon>Schizoporaceae</taxon>
        <taxon>Schizopora</taxon>
    </lineage>
</organism>
<keyword evidence="6" id="KW-0378">Hydrolase</keyword>
<dbReference type="OrthoDB" id="275783at2759"/>
<dbReference type="AlphaFoldDB" id="A0A0H2R6B0"/>
<dbReference type="GO" id="GO:0051500">
    <property type="term" value="F:D-tyrosyl-tRNA(Tyr) deacylase activity"/>
    <property type="evidence" value="ECO:0007669"/>
    <property type="project" value="TreeGrafter"/>
</dbReference>
<dbReference type="EMBL" id="KQ086146">
    <property type="protein sequence ID" value="KLO07340.1"/>
    <property type="molecule type" value="Genomic_DNA"/>
</dbReference>
<dbReference type="GO" id="GO:0005737">
    <property type="term" value="C:cytoplasm"/>
    <property type="evidence" value="ECO:0007669"/>
    <property type="project" value="UniProtKB-SubCell"/>
</dbReference>
<dbReference type="STRING" id="27342.A0A0H2R6B0"/>
<evidence type="ECO:0000256" key="2">
    <source>
        <dbReference type="ARBA" id="ARBA00013056"/>
    </source>
</evidence>
<dbReference type="FunFam" id="3.50.80.10:FF:000001">
    <property type="entry name" value="D-aminoacyl-tRNA deacylase"/>
    <property type="match status" value="1"/>
</dbReference>
<evidence type="ECO:0000256" key="1">
    <source>
        <dbReference type="ARBA" id="ARBA00009673"/>
    </source>
</evidence>
<reference evidence="8 9" key="1">
    <citation type="submission" date="2015-04" db="EMBL/GenBank/DDBJ databases">
        <title>Complete genome sequence of Schizopora paradoxa KUC8140, a cosmopolitan wood degrader in East Asia.</title>
        <authorList>
            <consortium name="DOE Joint Genome Institute"/>
            <person name="Min B."/>
            <person name="Park H."/>
            <person name="Jang Y."/>
            <person name="Kim J.-J."/>
            <person name="Kim K.H."/>
            <person name="Pangilinan J."/>
            <person name="Lipzen A."/>
            <person name="Riley R."/>
            <person name="Grigoriev I.V."/>
            <person name="Spatafora J.W."/>
            <person name="Choi I.-G."/>
        </authorList>
    </citation>
    <scope>NUCLEOTIDE SEQUENCE [LARGE SCALE GENOMIC DNA]</scope>
    <source>
        <strain evidence="8 9">KUC8140</strain>
    </source>
</reference>
<comment type="similarity">
    <text evidence="1 6">Belongs to the DTD family.</text>
</comment>
<keyword evidence="6" id="KW-0963">Cytoplasm</keyword>
<dbReference type="InterPro" id="IPR003732">
    <property type="entry name" value="Daa-tRNA_deacyls_DTD"/>
</dbReference>
<comment type="catalytic activity">
    <reaction evidence="5">
        <text>a D-aminoacyl-tRNA + H2O = a tRNA + a D-alpha-amino acid + H(+)</text>
        <dbReference type="Rhea" id="RHEA:13953"/>
        <dbReference type="Rhea" id="RHEA-COMP:10123"/>
        <dbReference type="Rhea" id="RHEA-COMP:10124"/>
        <dbReference type="ChEBI" id="CHEBI:15377"/>
        <dbReference type="ChEBI" id="CHEBI:15378"/>
        <dbReference type="ChEBI" id="CHEBI:59871"/>
        <dbReference type="ChEBI" id="CHEBI:78442"/>
        <dbReference type="ChEBI" id="CHEBI:79333"/>
        <dbReference type="EC" id="3.1.1.96"/>
    </reaction>
</comment>
<sequence>MVLVGIASDDTDTDLQYIANKILSLRVFDDPPGNSMWKRSVKDIQGDILCVSQFTLLAKTTKGNKPDFHLAMGAENSKQMYSSLLSRLGELYDPDKIKDGKFGAMMNVSLTNEGPVTIIVDSRKPGNDKSSNGEVQATVAPPTAESPASEVHVPN</sequence>
<comment type="catalytic activity">
    <reaction evidence="4">
        <text>glycyl-tRNA(Ala) + H2O = tRNA(Ala) + glycine + H(+)</text>
        <dbReference type="Rhea" id="RHEA:53744"/>
        <dbReference type="Rhea" id="RHEA-COMP:9657"/>
        <dbReference type="Rhea" id="RHEA-COMP:13640"/>
        <dbReference type="ChEBI" id="CHEBI:15377"/>
        <dbReference type="ChEBI" id="CHEBI:15378"/>
        <dbReference type="ChEBI" id="CHEBI:57305"/>
        <dbReference type="ChEBI" id="CHEBI:78442"/>
        <dbReference type="ChEBI" id="CHEBI:78522"/>
        <dbReference type="EC" id="3.1.1.96"/>
    </reaction>
</comment>